<dbReference type="AlphaFoldDB" id="A0A0D0DSC4"/>
<name>A0A0D0DSC4_9AGAM</name>
<proteinExistence type="predicted"/>
<gene>
    <name evidence="1" type="ORF">PAXRUDRAFT_831232</name>
</gene>
<protein>
    <submittedName>
        <fullName evidence="1">Uncharacterized protein</fullName>
    </submittedName>
</protein>
<organism evidence="1 2">
    <name type="scientific">Paxillus rubicundulus Ve08.2h10</name>
    <dbReference type="NCBI Taxonomy" id="930991"/>
    <lineage>
        <taxon>Eukaryota</taxon>
        <taxon>Fungi</taxon>
        <taxon>Dikarya</taxon>
        <taxon>Basidiomycota</taxon>
        <taxon>Agaricomycotina</taxon>
        <taxon>Agaricomycetes</taxon>
        <taxon>Agaricomycetidae</taxon>
        <taxon>Boletales</taxon>
        <taxon>Paxilineae</taxon>
        <taxon>Paxillaceae</taxon>
        <taxon>Paxillus</taxon>
    </lineage>
</organism>
<evidence type="ECO:0000313" key="2">
    <source>
        <dbReference type="Proteomes" id="UP000054538"/>
    </source>
</evidence>
<sequence>MFSLCILRPDRVMRIRETFWPNTVVARGGVVCYTGGSSLSSLHGSYLSVGLCDLKALQGTIIRCSVGSLGLVACRGSWGIWQLTAYYFSSNIPRDR</sequence>
<keyword evidence="2" id="KW-1185">Reference proteome</keyword>
<evidence type="ECO:0000313" key="1">
    <source>
        <dbReference type="EMBL" id="KIK90941.1"/>
    </source>
</evidence>
<dbReference type="EMBL" id="KN825449">
    <property type="protein sequence ID" value="KIK90941.1"/>
    <property type="molecule type" value="Genomic_DNA"/>
</dbReference>
<accession>A0A0D0DSC4</accession>
<dbReference type="HOGENOM" id="CLU_2360366_0_0_1"/>
<reference evidence="2" key="2">
    <citation type="submission" date="2015-01" db="EMBL/GenBank/DDBJ databases">
        <title>Evolutionary Origins and Diversification of the Mycorrhizal Mutualists.</title>
        <authorList>
            <consortium name="DOE Joint Genome Institute"/>
            <consortium name="Mycorrhizal Genomics Consortium"/>
            <person name="Kohler A."/>
            <person name="Kuo A."/>
            <person name="Nagy L.G."/>
            <person name="Floudas D."/>
            <person name="Copeland A."/>
            <person name="Barry K.W."/>
            <person name="Cichocki N."/>
            <person name="Veneault-Fourrey C."/>
            <person name="LaButti K."/>
            <person name="Lindquist E.A."/>
            <person name="Lipzen A."/>
            <person name="Lundell T."/>
            <person name="Morin E."/>
            <person name="Murat C."/>
            <person name="Riley R."/>
            <person name="Ohm R."/>
            <person name="Sun H."/>
            <person name="Tunlid A."/>
            <person name="Henrissat B."/>
            <person name="Grigoriev I.V."/>
            <person name="Hibbett D.S."/>
            <person name="Martin F."/>
        </authorList>
    </citation>
    <scope>NUCLEOTIDE SEQUENCE [LARGE SCALE GENOMIC DNA]</scope>
    <source>
        <strain evidence="2">Ve08.2h10</strain>
    </source>
</reference>
<reference evidence="1 2" key="1">
    <citation type="submission" date="2014-04" db="EMBL/GenBank/DDBJ databases">
        <authorList>
            <consortium name="DOE Joint Genome Institute"/>
            <person name="Kuo A."/>
            <person name="Kohler A."/>
            <person name="Jargeat P."/>
            <person name="Nagy L.G."/>
            <person name="Floudas D."/>
            <person name="Copeland A."/>
            <person name="Barry K.W."/>
            <person name="Cichocki N."/>
            <person name="Veneault-Fourrey C."/>
            <person name="LaButti K."/>
            <person name="Lindquist E.A."/>
            <person name="Lipzen A."/>
            <person name="Lundell T."/>
            <person name="Morin E."/>
            <person name="Murat C."/>
            <person name="Sun H."/>
            <person name="Tunlid A."/>
            <person name="Henrissat B."/>
            <person name="Grigoriev I.V."/>
            <person name="Hibbett D.S."/>
            <person name="Martin F."/>
            <person name="Nordberg H.P."/>
            <person name="Cantor M.N."/>
            <person name="Hua S.X."/>
        </authorList>
    </citation>
    <scope>NUCLEOTIDE SEQUENCE [LARGE SCALE GENOMIC DNA]</scope>
    <source>
        <strain evidence="1 2">Ve08.2h10</strain>
    </source>
</reference>
<dbReference type="Proteomes" id="UP000054538">
    <property type="component" value="Unassembled WGS sequence"/>
</dbReference>
<dbReference type="InParanoid" id="A0A0D0DSC4"/>